<protein>
    <recommendedName>
        <fullName evidence="3">BTB domain-containing protein</fullName>
    </recommendedName>
</protein>
<dbReference type="OMA" id="ESAMFAV"/>
<proteinExistence type="predicted"/>
<dbReference type="EMBL" id="KN817544">
    <property type="protein sequence ID" value="KJA23295.1"/>
    <property type="molecule type" value="Genomic_DNA"/>
</dbReference>
<sequence>MVSLVVLNPAHKLRFLSKLILKGSSRMLKGIDTSVTPFCTPPLAEEFAKPEKFPKTNASPLVKLDLSHIPEGGLTLDTEYYKPDYEGGLCTFRVENTLFRVHKCYLLREPSAFGDMFALPLVGQIPGASPIPLYDTAVEFRDLLWALYALPTHLISTGNKDCPSIGRLLNIAKLANKYCMASYETWALQEILALAQDPMGFLRSAPSEVCALALNVAVLCHHDELLDLITHRLVARILWTDVAREPIVEVAESRGSRRLQGVLYYKELVSAERNAKPDGARKTPLVFPASISAEKRKHLLAAHHSLVNLCEWVRTNPPMFVDNGCTSHAECLTAWSDLWLSAGSADQTMRHGPTDVLGRLKAMMILLKKWMLDSASPITIDCTMAALESITVMRDDIVSGLLDHFQV</sequence>
<dbReference type="STRING" id="945553.A0A0D2PUM4"/>
<reference evidence="2" key="1">
    <citation type="submission" date="2014-04" db="EMBL/GenBank/DDBJ databases">
        <title>Evolutionary Origins and Diversification of the Mycorrhizal Mutualists.</title>
        <authorList>
            <consortium name="DOE Joint Genome Institute"/>
            <consortium name="Mycorrhizal Genomics Consortium"/>
            <person name="Kohler A."/>
            <person name="Kuo A."/>
            <person name="Nagy L.G."/>
            <person name="Floudas D."/>
            <person name="Copeland A."/>
            <person name="Barry K.W."/>
            <person name="Cichocki N."/>
            <person name="Veneault-Fourrey C."/>
            <person name="LaButti K."/>
            <person name="Lindquist E.A."/>
            <person name="Lipzen A."/>
            <person name="Lundell T."/>
            <person name="Morin E."/>
            <person name="Murat C."/>
            <person name="Riley R."/>
            <person name="Ohm R."/>
            <person name="Sun H."/>
            <person name="Tunlid A."/>
            <person name="Henrissat B."/>
            <person name="Grigoriev I.V."/>
            <person name="Hibbett D.S."/>
            <person name="Martin F."/>
        </authorList>
    </citation>
    <scope>NUCLEOTIDE SEQUENCE [LARGE SCALE GENOMIC DNA]</scope>
    <source>
        <strain evidence="2">FD-334 SS-4</strain>
    </source>
</reference>
<organism evidence="1 2">
    <name type="scientific">Hypholoma sublateritium (strain FD-334 SS-4)</name>
    <dbReference type="NCBI Taxonomy" id="945553"/>
    <lineage>
        <taxon>Eukaryota</taxon>
        <taxon>Fungi</taxon>
        <taxon>Dikarya</taxon>
        <taxon>Basidiomycota</taxon>
        <taxon>Agaricomycotina</taxon>
        <taxon>Agaricomycetes</taxon>
        <taxon>Agaricomycetidae</taxon>
        <taxon>Agaricales</taxon>
        <taxon>Agaricineae</taxon>
        <taxon>Strophariaceae</taxon>
        <taxon>Hypholoma</taxon>
    </lineage>
</organism>
<dbReference type="Gene3D" id="3.30.710.10">
    <property type="entry name" value="Potassium Channel Kv1.1, Chain A"/>
    <property type="match status" value="1"/>
</dbReference>
<name>A0A0D2PUM4_HYPSF</name>
<accession>A0A0D2PUM4</accession>
<dbReference type="Proteomes" id="UP000054270">
    <property type="component" value="Unassembled WGS sequence"/>
</dbReference>
<dbReference type="OrthoDB" id="3157337at2759"/>
<evidence type="ECO:0000313" key="1">
    <source>
        <dbReference type="EMBL" id="KJA23295.1"/>
    </source>
</evidence>
<dbReference type="InterPro" id="IPR011333">
    <property type="entry name" value="SKP1/BTB/POZ_sf"/>
</dbReference>
<evidence type="ECO:0008006" key="3">
    <source>
        <dbReference type="Google" id="ProtNLM"/>
    </source>
</evidence>
<evidence type="ECO:0000313" key="2">
    <source>
        <dbReference type="Proteomes" id="UP000054270"/>
    </source>
</evidence>
<keyword evidence="2" id="KW-1185">Reference proteome</keyword>
<dbReference type="AlphaFoldDB" id="A0A0D2PUM4"/>
<gene>
    <name evidence="1" type="ORF">HYPSUDRAFT_40127</name>
</gene>